<dbReference type="InterPro" id="IPR042099">
    <property type="entry name" value="ANL_N_sf"/>
</dbReference>
<dbReference type="PANTHER" id="PTHR42921:SF1">
    <property type="entry name" value="ACETOACETYL-COA SYNTHETASE"/>
    <property type="match status" value="1"/>
</dbReference>
<gene>
    <name evidence="2" type="ORF">GCM10009579_03420</name>
</gene>
<feature type="region of interest" description="Disordered" evidence="1">
    <location>
        <begin position="123"/>
        <end position="146"/>
    </location>
</feature>
<dbReference type="SUPFAM" id="SSF56801">
    <property type="entry name" value="Acetyl-CoA synthetase-like"/>
    <property type="match status" value="1"/>
</dbReference>
<dbReference type="EMBL" id="BAAAIH010000001">
    <property type="protein sequence ID" value="GAA1249069.1"/>
    <property type="molecule type" value="Genomic_DNA"/>
</dbReference>
<comment type="caution">
    <text evidence="2">The sequence shown here is derived from an EMBL/GenBank/DDBJ whole genome shotgun (WGS) entry which is preliminary data.</text>
</comment>
<evidence type="ECO:0000256" key="1">
    <source>
        <dbReference type="SAM" id="MobiDB-lite"/>
    </source>
</evidence>
<proteinExistence type="predicted"/>
<protein>
    <recommendedName>
        <fullName evidence="4">AMP-dependent synthetase/ligase domain-containing protein</fullName>
    </recommendedName>
</protein>
<keyword evidence="3" id="KW-1185">Reference proteome</keyword>
<dbReference type="Gene3D" id="3.40.50.12780">
    <property type="entry name" value="N-terminal domain of ligase-like"/>
    <property type="match status" value="1"/>
</dbReference>
<organism evidence="2 3">
    <name type="scientific">Streptomyces javensis</name>
    <dbReference type="NCBI Taxonomy" id="114698"/>
    <lineage>
        <taxon>Bacteria</taxon>
        <taxon>Bacillati</taxon>
        <taxon>Actinomycetota</taxon>
        <taxon>Actinomycetes</taxon>
        <taxon>Kitasatosporales</taxon>
        <taxon>Streptomycetaceae</taxon>
        <taxon>Streptomyces</taxon>
        <taxon>Streptomyces violaceusniger group</taxon>
    </lineage>
</organism>
<evidence type="ECO:0000313" key="3">
    <source>
        <dbReference type="Proteomes" id="UP001500282"/>
    </source>
</evidence>
<sequence length="146" mass="14826">MAARPAGPALAAVALPGGVWQLRPTVLIAATGCLHGGKHIDRRADVRALRDALPTLTATVVVGDAAGAVPGALSWSALTGRDPELAPVPVPFDHPLWAFSSDTTGRPKGIVHGHGGVVLEQLTTAGGGREDRRGRGGTVTEEAPSP</sequence>
<evidence type="ECO:0000313" key="2">
    <source>
        <dbReference type="EMBL" id="GAA1249069.1"/>
    </source>
</evidence>
<accession>A0ABP4H5L9</accession>
<dbReference type="PANTHER" id="PTHR42921">
    <property type="entry name" value="ACETOACETYL-COA SYNTHETASE"/>
    <property type="match status" value="1"/>
</dbReference>
<evidence type="ECO:0008006" key="4">
    <source>
        <dbReference type="Google" id="ProtNLM"/>
    </source>
</evidence>
<dbReference type="Proteomes" id="UP001500282">
    <property type="component" value="Unassembled WGS sequence"/>
</dbReference>
<reference evidence="3" key="1">
    <citation type="journal article" date="2019" name="Int. J. Syst. Evol. Microbiol.">
        <title>The Global Catalogue of Microorganisms (GCM) 10K type strain sequencing project: providing services to taxonomists for standard genome sequencing and annotation.</title>
        <authorList>
            <consortium name="The Broad Institute Genomics Platform"/>
            <consortium name="The Broad Institute Genome Sequencing Center for Infectious Disease"/>
            <person name="Wu L."/>
            <person name="Ma J."/>
        </authorList>
    </citation>
    <scope>NUCLEOTIDE SEQUENCE [LARGE SCALE GENOMIC DNA]</scope>
    <source>
        <strain evidence="3">JCM 11448</strain>
    </source>
</reference>
<name>A0ABP4H5L9_9ACTN</name>